<keyword evidence="1" id="KW-0472">Membrane</keyword>
<dbReference type="Proteomes" id="UP000185744">
    <property type="component" value="Unassembled WGS sequence"/>
</dbReference>
<reference evidence="2" key="1">
    <citation type="submission" date="2016-12" db="EMBL/GenBank/DDBJ databases">
        <title>Discovery of methanogenic haloarchaea.</title>
        <authorList>
            <person name="Sorokin D.Y."/>
            <person name="Makarova K.S."/>
            <person name="Abbas B."/>
            <person name="Ferrer M."/>
            <person name="Golyshin P.N."/>
        </authorList>
    </citation>
    <scope>NUCLEOTIDE SEQUENCE [LARGE SCALE GENOMIC DNA]</scope>
    <source>
        <strain evidence="2">HMET1</strain>
    </source>
</reference>
<dbReference type="InParanoid" id="A0A1Q6DWK9"/>
<keyword evidence="1" id="KW-0812">Transmembrane</keyword>
<evidence type="ECO:0000313" key="3">
    <source>
        <dbReference type="Proteomes" id="UP000185744"/>
    </source>
</evidence>
<evidence type="ECO:0000313" key="2">
    <source>
        <dbReference type="EMBL" id="OKY78751.1"/>
    </source>
</evidence>
<dbReference type="EMBL" id="MSDW01000001">
    <property type="protein sequence ID" value="OKY78751.1"/>
    <property type="molecule type" value="Genomic_DNA"/>
</dbReference>
<dbReference type="STRING" id="1903181.BTN85_1250"/>
<feature type="transmembrane region" description="Helical" evidence="1">
    <location>
        <begin position="12"/>
        <end position="34"/>
    </location>
</feature>
<keyword evidence="1" id="KW-1133">Transmembrane helix</keyword>
<gene>
    <name evidence="2" type="ORF">BTN85_1250</name>
</gene>
<organism evidence="2 3">
    <name type="scientific">Methanohalarchaeum thermophilum</name>
    <dbReference type="NCBI Taxonomy" id="1903181"/>
    <lineage>
        <taxon>Archaea</taxon>
        <taxon>Methanobacteriati</taxon>
        <taxon>Methanobacteriota</taxon>
        <taxon>Methanonatronarchaeia</taxon>
        <taxon>Methanonatronarchaeales</taxon>
        <taxon>Methanonatronarchaeaceae</taxon>
        <taxon>Candidatus Methanohalarchaeum</taxon>
    </lineage>
</organism>
<evidence type="ECO:0000256" key="1">
    <source>
        <dbReference type="SAM" id="Phobius"/>
    </source>
</evidence>
<name>A0A1Q6DWK9_METT1</name>
<accession>A0A1Q6DWK9</accession>
<sequence length="178" mass="19806">MGEILSDNLPNNLVIGFIALVILVIVVVGVFFILPGDNGEPDGNNGIGEISSVDLEMRGFEGGMLGGELRCRVKDAGTDEIKIRFDKIGAEDVLIFNNEENAEYAYDGDSWMKIPLDQNTSYYKMPFEEWAKKGPGTYTFSYQEFSLEVTIKEVNPDLSDTLFKPPKNASIHELEKTN</sequence>
<keyword evidence="3" id="KW-1185">Reference proteome</keyword>
<comment type="caution">
    <text evidence="2">The sequence shown here is derived from an EMBL/GenBank/DDBJ whole genome shotgun (WGS) entry which is preliminary data.</text>
</comment>
<protein>
    <submittedName>
        <fullName evidence="2">Uncharacterized protein</fullName>
    </submittedName>
</protein>
<proteinExistence type="predicted"/>
<dbReference type="AlphaFoldDB" id="A0A1Q6DWK9"/>